<dbReference type="GO" id="GO:0016020">
    <property type="term" value="C:membrane"/>
    <property type="evidence" value="ECO:0007669"/>
    <property type="project" value="TreeGrafter"/>
</dbReference>
<dbReference type="GO" id="GO:0004222">
    <property type="term" value="F:metalloendopeptidase activity"/>
    <property type="evidence" value="ECO:0007669"/>
    <property type="project" value="InterPro"/>
</dbReference>
<dbReference type="InterPro" id="IPR051156">
    <property type="entry name" value="Mito/Outer_Membr_Metalloprot"/>
</dbReference>
<sequence>MSGAKTAATVTRPLAILLFAAVFALSAAAPARAVSLLRDADIEYALGALAQPVLQAAGLSPSQVQIVLVHDSSLNAFIVDPTAIYIHSGLVLKLESPEALQAVIAHEAAHITNGHITRRLGNMRSARTASALGMALAAATGAATGSGDAAFGVLLGTQSAAMRNFLAHTRAEESSADITSVRTLARAGIDPAGAIEVQELFRGQEALSAGRQDPYMRSHPLTTDRLRTLKGLVAAAGPGAPRNAEAAYWFARARAKLEAFLRAPKWTLGRLDRLPSKDIALMAEAAARHQQSDLKGALRAIDGAIALRPRDPFYYDLKGQILLESRQAAAAVKVYSQARSLAPRNAQILAGLGRAQLAAGQTSAALQTLEEARGRDWRDARVLRDLSVAYAQSGNAGMASEATAQRYALGGRLKDAGIHAKRATDLLPRGSAPWRRAQDVLDAAERAKATR</sequence>
<keyword evidence="5" id="KW-0862">Zinc</keyword>
<dbReference type="SUPFAM" id="SSF48452">
    <property type="entry name" value="TPR-like"/>
    <property type="match status" value="1"/>
</dbReference>
<proteinExistence type="predicted"/>
<dbReference type="InterPro" id="IPR011990">
    <property type="entry name" value="TPR-like_helical_dom_sf"/>
</dbReference>
<dbReference type="GO" id="GO:0051603">
    <property type="term" value="P:proteolysis involved in protein catabolic process"/>
    <property type="evidence" value="ECO:0007669"/>
    <property type="project" value="TreeGrafter"/>
</dbReference>
<keyword evidence="3" id="KW-0479">Metal-binding</keyword>
<dbReference type="RefSeq" id="WP_089957348.1">
    <property type="nucleotide sequence ID" value="NZ_FNAV01000004.1"/>
</dbReference>
<dbReference type="Proteomes" id="UP000198994">
    <property type="component" value="Unassembled WGS sequence"/>
</dbReference>
<evidence type="ECO:0000256" key="5">
    <source>
        <dbReference type="ARBA" id="ARBA00022833"/>
    </source>
</evidence>
<feature type="domain" description="Peptidase M48" evidence="7">
    <location>
        <begin position="49"/>
        <end position="231"/>
    </location>
</feature>
<keyword evidence="6" id="KW-0482">Metalloprotease</keyword>
<dbReference type="Pfam" id="PF01435">
    <property type="entry name" value="Peptidase_M48"/>
    <property type="match status" value="1"/>
</dbReference>
<evidence type="ECO:0000313" key="8">
    <source>
        <dbReference type="EMBL" id="SDE50051.1"/>
    </source>
</evidence>
<dbReference type="Pfam" id="PF14559">
    <property type="entry name" value="TPR_19"/>
    <property type="match status" value="1"/>
</dbReference>
<accession>A0A1G7DEV5</accession>
<dbReference type="STRING" id="282683.SAMN04488105_104180"/>
<evidence type="ECO:0000256" key="4">
    <source>
        <dbReference type="ARBA" id="ARBA00022801"/>
    </source>
</evidence>
<reference evidence="9" key="1">
    <citation type="submission" date="2016-10" db="EMBL/GenBank/DDBJ databases">
        <authorList>
            <person name="Varghese N."/>
            <person name="Submissions S."/>
        </authorList>
    </citation>
    <scope>NUCLEOTIDE SEQUENCE [LARGE SCALE GENOMIC DNA]</scope>
    <source>
        <strain evidence="9">DSM 10146</strain>
    </source>
</reference>
<keyword evidence="2 8" id="KW-0645">Protease</keyword>
<dbReference type="OrthoDB" id="9814887at2"/>
<keyword evidence="9" id="KW-1185">Reference proteome</keyword>
<dbReference type="PANTHER" id="PTHR22726:SF1">
    <property type="entry name" value="METALLOENDOPEPTIDASE OMA1, MITOCHONDRIAL"/>
    <property type="match status" value="1"/>
</dbReference>
<comment type="cofactor">
    <cofactor evidence="1">
        <name>Zn(2+)</name>
        <dbReference type="ChEBI" id="CHEBI:29105"/>
    </cofactor>
</comment>
<name>A0A1G7DEV5_9RHOB</name>
<keyword evidence="4" id="KW-0378">Hydrolase</keyword>
<evidence type="ECO:0000256" key="1">
    <source>
        <dbReference type="ARBA" id="ARBA00001947"/>
    </source>
</evidence>
<evidence type="ECO:0000256" key="2">
    <source>
        <dbReference type="ARBA" id="ARBA00022670"/>
    </source>
</evidence>
<dbReference type="CDD" id="cd07324">
    <property type="entry name" value="M48C_Oma1-like"/>
    <property type="match status" value="1"/>
</dbReference>
<evidence type="ECO:0000313" key="9">
    <source>
        <dbReference type="Proteomes" id="UP000198994"/>
    </source>
</evidence>
<evidence type="ECO:0000256" key="3">
    <source>
        <dbReference type="ARBA" id="ARBA00022723"/>
    </source>
</evidence>
<organism evidence="8 9">
    <name type="scientific">Salipiger thiooxidans</name>
    <dbReference type="NCBI Taxonomy" id="282683"/>
    <lineage>
        <taxon>Bacteria</taxon>
        <taxon>Pseudomonadati</taxon>
        <taxon>Pseudomonadota</taxon>
        <taxon>Alphaproteobacteria</taxon>
        <taxon>Rhodobacterales</taxon>
        <taxon>Roseobacteraceae</taxon>
        <taxon>Salipiger</taxon>
    </lineage>
</organism>
<evidence type="ECO:0000256" key="6">
    <source>
        <dbReference type="ARBA" id="ARBA00023049"/>
    </source>
</evidence>
<gene>
    <name evidence="8" type="ORF">SAMN04488105_104180</name>
</gene>
<dbReference type="EMBL" id="FNAV01000004">
    <property type="protein sequence ID" value="SDE50051.1"/>
    <property type="molecule type" value="Genomic_DNA"/>
</dbReference>
<dbReference type="PANTHER" id="PTHR22726">
    <property type="entry name" value="METALLOENDOPEPTIDASE OMA1"/>
    <property type="match status" value="1"/>
</dbReference>
<evidence type="ECO:0000259" key="7">
    <source>
        <dbReference type="Pfam" id="PF01435"/>
    </source>
</evidence>
<dbReference type="GO" id="GO:0046872">
    <property type="term" value="F:metal ion binding"/>
    <property type="evidence" value="ECO:0007669"/>
    <property type="project" value="UniProtKB-KW"/>
</dbReference>
<protein>
    <submittedName>
        <fullName evidence="8">Putative Zn-dependent protease, contains TPR repeats</fullName>
    </submittedName>
</protein>
<dbReference type="AlphaFoldDB" id="A0A1G7DEV5"/>
<dbReference type="Gene3D" id="1.25.40.10">
    <property type="entry name" value="Tetratricopeptide repeat domain"/>
    <property type="match status" value="1"/>
</dbReference>
<dbReference type="InterPro" id="IPR001915">
    <property type="entry name" value="Peptidase_M48"/>
</dbReference>
<dbReference type="Gene3D" id="3.30.2010.10">
    <property type="entry name" value="Metalloproteases ('zincins'), catalytic domain"/>
    <property type="match status" value="1"/>
</dbReference>